<keyword evidence="1" id="KW-0472">Membrane</keyword>
<evidence type="ECO:0000256" key="1">
    <source>
        <dbReference type="SAM" id="Phobius"/>
    </source>
</evidence>
<dbReference type="AlphaFoldDB" id="A0A4V5MMK7"/>
<evidence type="ECO:0000313" key="2">
    <source>
        <dbReference type="EMBL" id="TJZ61348.1"/>
    </source>
</evidence>
<reference evidence="2 3" key="1">
    <citation type="submission" date="2019-04" db="EMBL/GenBank/DDBJ databases">
        <title>Sphingobacterium olei sp. nov., isolated from oil-contaminated soil.</title>
        <authorList>
            <person name="Liu B."/>
        </authorList>
    </citation>
    <scope>NUCLEOTIDE SEQUENCE [LARGE SCALE GENOMIC DNA]</scope>
    <source>
        <strain evidence="2 3">HAL-9</strain>
    </source>
</reference>
<proteinExistence type="predicted"/>
<feature type="transmembrane region" description="Helical" evidence="1">
    <location>
        <begin position="157"/>
        <end position="179"/>
    </location>
</feature>
<accession>A0A4V5MMK7</accession>
<dbReference type="GO" id="GO:0004143">
    <property type="term" value="F:ATP-dependent diacylglycerol kinase activity"/>
    <property type="evidence" value="ECO:0007669"/>
    <property type="project" value="InterPro"/>
</dbReference>
<dbReference type="InterPro" id="IPR037997">
    <property type="entry name" value="Dgk1-like"/>
</dbReference>
<dbReference type="GO" id="GO:0016779">
    <property type="term" value="F:nucleotidyltransferase activity"/>
    <property type="evidence" value="ECO:0007669"/>
    <property type="project" value="UniProtKB-KW"/>
</dbReference>
<keyword evidence="1" id="KW-0812">Transmembrane</keyword>
<dbReference type="EMBL" id="SUME01000003">
    <property type="protein sequence ID" value="TJZ61348.1"/>
    <property type="molecule type" value="Genomic_DNA"/>
</dbReference>
<dbReference type="PANTHER" id="PTHR31303:SF1">
    <property type="entry name" value="CTP-DEPENDENT DIACYLGLYCEROL KINASE 1"/>
    <property type="match status" value="1"/>
</dbReference>
<dbReference type="PANTHER" id="PTHR31303">
    <property type="entry name" value="CTP-DEPENDENT DIACYLGLYCEROL KINASE 1"/>
    <property type="match status" value="1"/>
</dbReference>
<organism evidence="2 3">
    <name type="scientific">Sphingobacterium olei</name>
    <dbReference type="NCBI Taxonomy" id="2571155"/>
    <lineage>
        <taxon>Bacteria</taxon>
        <taxon>Pseudomonadati</taxon>
        <taxon>Bacteroidota</taxon>
        <taxon>Sphingobacteriia</taxon>
        <taxon>Sphingobacteriales</taxon>
        <taxon>Sphingobacteriaceae</taxon>
        <taxon>Sphingobacterium</taxon>
    </lineage>
</organism>
<keyword evidence="3" id="KW-1185">Reference proteome</keyword>
<comment type="caution">
    <text evidence="2">The sequence shown here is derived from an EMBL/GenBank/DDBJ whole genome shotgun (WGS) entry which is preliminary data.</text>
</comment>
<keyword evidence="1" id="KW-1133">Transmembrane helix</keyword>
<dbReference type="RefSeq" id="WP_136901001.1">
    <property type="nucleotide sequence ID" value="NZ_SUME01000003.1"/>
</dbReference>
<sequence>MTQSVINAIVLAGCYLLLFALGELLYHYFKVKVEITRKIIHAGTGLLALLFPLLLDNHWLVLTLCALFAAILILSLRYHLLPSINAIDRRSIGSLAYPIAVYGCYLAYHLNASRYAYYYLPILILAICDPIAGLTGKRWAIGPYHIAGAHKTLMGSLMFLCSAMLLTAGYFGLFCGAVVDSSFMFTVACVASLSTLAEAVSRDGYDNLTIPFSVILGLMLTKSIV</sequence>
<protein>
    <submittedName>
        <fullName evidence="2">Phosphatidate cytidylyltransferase</fullName>
    </submittedName>
</protein>
<feature type="transmembrane region" description="Helical" evidence="1">
    <location>
        <begin position="61"/>
        <end position="80"/>
    </location>
</feature>
<evidence type="ECO:0000313" key="3">
    <source>
        <dbReference type="Proteomes" id="UP000306808"/>
    </source>
</evidence>
<keyword evidence="2" id="KW-0548">Nucleotidyltransferase</keyword>
<feature type="transmembrane region" description="Helical" evidence="1">
    <location>
        <begin position="116"/>
        <end position="136"/>
    </location>
</feature>
<dbReference type="Proteomes" id="UP000306808">
    <property type="component" value="Unassembled WGS sequence"/>
</dbReference>
<keyword evidence="2" id="KW-0808">Transferase</keyword>
<gene>
    <name evidence="2" type="ORF">FAZ15_09135</name>
</gene>
<name>A0A4V5MMK7_9SPHI</name>
<dbReference type="OrthoDB" id="1117602at2"/>
<feature type="transmembrane region" description="Helical" evidence="1">
    <location>
        <begin position="38"/>
        <end position="55"/>
    </location>
</feature>
<feature type="transmembrane region" description="Helical" evidence="1">
    <location>
        <begin position="6"/>
        <end position="26"/>
    </location>
</feature>